<reference evidence="1 2" key="1">
    <citation type="submission" date="2014-04" db="EMBL/GenBank/DDBJ databases">
        <authorList>
            <consortium name="DOE Joint Genome Institute"/>
            <person name="Kuo A."/>
            <person name="Tarkka M."/>
            <person name="Buscot F."/>
            <person name="Kohler A."/>
            <person name="Nagy L.G."/>
            <person name="Floudas D."/>
            <person name="Copeland A."/>
            <person name="Barry K.W."/>
            <person name="Cichocki N."/>
            <person name="Veneault-Fourrey C."/>
            <person name="LaButti K."/>
            <person name="Lindquist E.A."/>
            <person name="Lipzen A."/>
            <person name="Lundell T."/>
            <person name="Morin E."/>
            <person name="Murat C."/>
            <person name="Sun H."/>
            <person name="Tunlid A."/>
            <person name="Henrissat B."/>
            <person name="Grigoriev I.V."/>
            <person name="Hibbett D.S."/>
            <person name="Martin F."/>
            <person name="Nordberg H.P."/>
            <person name="Cantor M.N."/>
            <person name="Hua S.X."/>
        </authorList>
    </citation>
    <scope>NUCLEOTIDE SEQUENCE [LARGE SCALE GENOMIC DNA]</scope>
    <source>
        <strain evidence="1 2">F 1598</strain>
    </source>
</reference>
<proteinExistence type="predicted"/>
<name>A0A0C3F426_PILCF</name>
<sequence>MTPIILSTTKPGVQLSNLSTLSMSSPISTIITPDSDITRYQETNYDILLQTQACRHGAMLRGADYALTRAISYPHWEKERAVPIWVITPKLTKIREEYPSELPKLRAQNLLHLSHGRRGKVSWREFGYHVCEFNLHLYTITAHRPLPIPMLKMYVMVPDYLIAAEEMMEEINFCSLGQRIIPGEYGIRPPLRPWEKRKGWKHPADREIVKFMNGKGDGFIEEWNEEYIDRMT</sequence>
<evidence type="ECO:0000313" key="2">
    <source>
        <dbReference type="Proteomes" id="UP000054166"/>
    </source>
</evidence>
<keyword evidence="2" id="KW-1185">Reference proteome</keyword>
<reference evidence="2" key="2">
    <citation type="submission" date="2015-01" db="EMBL/GenBank/DDBJ databases">
        <title>Evolutionary Origins and Diversification of the Mycorrhizal Mutualists.</title>
        <authorList>
            <consortium name="DOE Joint Genome Institute"/>
            <consortium name="Mycorrhizal Genomics Consortium"/>
            <person name="Kohler A."/>
            <person name="Kuo A."/>
            <person name="Nagy L.G."/>
            <person name="Floudas D."/>
            <person name="Copeland A."/>
            <person name="Barry K.W."/>
            <person name="Cichocki N."/>
            <person name="Veneault-Fourrey C."/>
            <person name="LaButti K."/>
            <person name="Lindquist E.A."/>
            <person name="Lipzen A."/>
            <person name="Lundell T."/>
            <person name="Morin E."/>
            <person name="Murat C."/>
            <person name="Riley R."/>
            <person name="Ohm R."/>
            <person name="Sun H."/>
            <person name="Tunlid A."/>
            <person name="Henrissat B."/>
            <person name="Grigoriev I.V."/>
            <person name="Hibbett D.S."/>
            <person name="Martin F."/>
        </authorList>
    </citation>
    <scope>NUCLEOTIDE SEQUENCE [LARGE SCALE GENOMIC DNA]</scope>
    <source>
        <strain evidence="2">F 1598</strain>
    </source>
</reference>
<dbReference type="HOGENOM" id="CLU_1267320_0_0_1"/>
<dbReference type="EMBL" id="KN833009">
    <property type="protein sequence ID" value="KIM79515.1"/>
    <property type="molecule type" value="Genomic_DNA"/>
</dbReference>
<protein>
    <submittedName>
        <fullName evidence="1">Uncharacterized protein</fullName>
    </submittedName>
</protein>
<dbReference type="InParanoid" id="A0A0C3F426"/>
<gene>
    <name evidence="1" type="ORF">PILCRDRAFT_10345</name>
</gene>
<evidence type="ECO:0000313" key="1">
    <source>
        <dbReference type="EMBL" id="KIM79515.1"/>
    </source>
</evidence>
<dbReference type="Proteomes" id="UP000054166">
    <property type="component" value="Unassembled WGS sequence"/>
</dbReference>
<organism evidence="1 2">
    <name type="scientific">Piloderma croceum (strain F 1598)</name>
    <dbReference type="NCBI Taxonomy" id="765440"/>
    <lineage>
        <taxon>Eukaryota</taxon>
        <taxon>Fungi</taxon>
        <taxon>Dikarya</taxon>
        <taxon>Basidiomycota</taxon>
        <taxon>Agaricomycotina</taxon>
        <taxon>Agaricomycetes</taxon>
        <taxon>Agaricomycetidae</taxon>
        <taxon>Atheliales</taxon>
        <taxon>Atheliaceae</taxon>
        <taxon>Piloderma</taxon>
    </lineage>
</organism>
<dbReference type="AlphaFoldDB" id="A0A0C3F426"/>
<accession>A0A0C3F426</accession>